<protein>
    <submittedName>
        <fullName evidence="1">Hemin uptake protein HemP</fullName>
    </submittedName>
</protein>
<keyword evidence="2" id="KW-1185">Reference proteome</keyword>
<dbReference type="RefSeq" id="WP_201158027.1">
    <property type="nucleotide sequence ID" value="NZ_NHSD01000296.1"/>
</dbReference>
<reference evidence="1" key="1">
    <citation type="submission" date="2017-05" db="EMBL/GenBank/DDBJ databases">
        <authorList>
            <person name="Imhoff J.F."/>
            <person name="Rahn T."/>
            <person name="Kuenzel S."/>
            <person name="Neulinger S.C."/>
        </authorList>
    </citation>
    <scope>NUCLEOTIDE SEQUENCE</scope>
    <source>
        <strain evidence="1">LMG 28126</strain>
    </source>
</reference>
<comment type="caution">
    <text evidence="1">The sequence shown here is derived from an EMBL/GenBank/DDBJ whole genome shotgun (WGS) entry which is preliminary data.</text>
</comment>
<evidence type="ECO:0000313" key="2">
    <source>
        <dbReference type="Proteomes" id="UP000706333"/>
    </source>
</evidence>
<reference evidence="1" key="2">
    <citation type="journal article" date="2020" name="Microorganisms">
        <title>Osmotic Adaptation and Compatible Solute Biosynthesis of Phototrophic Bacteria as Revealed from Genome Analyses.</title>
        <authorList>
            <person name="Imhoff J.F."/>
            <person name="Rahn T."/>
            <person name="Kunzel S."/>
            <person name="Keller A."/>
            <person name="Neulinger S.C."/>
        </authorList>
    </citation>
    <scope>NUCLEOTIDE SEQUENCE</scope>
    <source>
        <strain evidence="1">LMG 28126</strain>
    </source>
</reference>
<dbReference type="Pfam" id="PF10636">
    <property type="entry name" value="hemP"/>
    <property type="match status" value="1"/>
</dbReference>
<sequence>MPGPVEVPVHDARTLTQGGVQARIDLDGQIYCLRITRQGKLILTK</sequence>
<evidence type="ECO:0000313" key="1">
    <source>
        <dbReference type="EMBL" id="MBK5928268.1"/>
    </source>
</evidence>
<organism evidence="1 2">
    <name type="scientific">Rhodobaculum claviforme</name>
    <dbReference type="NCBI Taxonomy" id="1549854"/>
    <lineage>
        <taxon>Bacteria</taxon>
        <taxon>Pseudomonadati</taxon>
        <taxon>Pseudomonadota</taxon>
        <taxon>Alphaproteobacteria</taxon>
        <taxon>Rhodobacterales</taxon>
        <taxon>Paracoccaceae</taxon>
        <taxon>Rhodobaculum</taxon>
    </lineage>
</organism>
<dbReference type="InterPro" id="IPR019600">
    <property type="entry name" value="Hemin_uptake_protein_HemP"/>
</dbReference>
<dbReference type="EMBL" id="NHSD01000296">
    <property type="protein sequence ID" value="MBK5928268.1"/>
    <property type="molecule type" value="Genomic_DNA"/>
</dbReference>
<dbReference type="AlphaFoldDB" id="A0A934TMB4"/>
<dbReference type="Proteomes" id="UP000706333">
    <property type="component" value="Unassembled WGS sequence"/>
</dbReference>
<accession>A0A934TMB4</accession>
<dbReference type="Gene3D" id="2.10.70.10">
    <property type="entry name" value="Complement Module, domain 1"/>
    <property type="match status" value="1"/>
</dbReference>
<proteinExistence type="predicted"/>
<name>A0A934TMB4_9RHOB</name>
<gene>
    <name evidence="1" type="ORF">CCR87_13145</name>
</gene>